<organism evidence="3 4">
    <name type="scientific">Aldrovandia affinis</name>
    <dbReference type="NCBI Taxonomy" id="143900"/>
    <lineage>
        <taxon>Eukaryota</taxon>
        <taxon>Metazoa</taxon>
        <taxon>Chordata</taxon>
        <taxon>Craniata</taxon>
        <taxon>Vertebrata</taxon>
        <taxon>Euteleostomi</taxon>
        <taxon>Actinopterygii</taxon>
        <taxon>Neopterygii</taxon>
        <taxon>Teleostei</taxon>
        <taxon>Notacanthiformes</taxon>
        <taxon>Halosauridae</taxon>
        <taxon>Aldrovandia</taxon>
    </lineage>
</organism>
<dbReference type="Pfam" id="PF13873">
    <property type="entry name" value="Myb_DNA-bind_5"/>
    <property type="match status" value="1"/>
</dbReference>
<keyword evidence="4" id="KW-1185">Reference proteome</keyword>
<evidence type="ECO:0000259" key="2">
    <source>
        <dbReference type="Pfam" id="PF13873"/>
    </source>
</evidence>
<feature type="region of interest" description="Disordered" evidence="1">
    <location>
        <begin position="118"/>
        <end position="170"/>
    </location>
</feature>
<feature type="compositionally biased region" description="Pro residues" evidence="1">
    <location>
        <begin position="137"/>
        <end position="150"/>
    </location>
</feature>
<evidence type="ECO:0000313" key="3">
    <source>
        <dbReference type="EMBL" id="KAJ8413000.1"/>
    </source>
</evidence>
<sequence>MDKKKRGPKWTAEEKAILLKEYASRRPILESRVHSDLTKLAKLKHWEEIAACINALNPMVSRSIYDIKKKMFNISYTARNDARFKHTFRKRAPAPPVAPAPTQIAVVSFLPSPTACPQEMASTPATLQHSYPQQAPLDPPAQAPQPPVSPFPESSRTYDEPQEQEGQGREFDRLHTAITDCGDRIVAALEPIADSFQQLTHQVGLLVEVLAKRAQVRSPCSHACPTCECLQGQPYSEESVRQLKSEVDQFSWET</sequence>
<protein>
    <recommendedName>
        <fullName evidence="2">Myb/SANT-like DNA-binding domain-containing protein</fullName>
    </recommendedName>
</protein>
<reference evidence="3" key="1">
    <citation type="journal article" date="2023" name="Science">
        <title>Genome structures resolve the early diversification of teleost fishes.</title>
        <authorList>
            <person name="Parey E."/>
            <person name="Louis A."/>
            <person name="Montfort J."/>
            <person name="Bouchez O."/>
            <person name="Roques C."/>
            <person name="Iampietro C."/>
            <person name="Lluch J."/>
            <person name="Castinel A."/>
            <person name="Donnadieu C."/>
            <person name="Desvignes T."/>
            <person name="Floi Bucao C."/>
            <person name="Jouanno E."/>
            <person name="Wen M."/>
            <person name="Mejri S."/>
            <person name="Dirks R."/>
            <person name="Jansen H."/>
            <person name="Henkel C."/>
            <person name="Chen W.J."/>
            <person name="Zahm M."/>
            <person name="Cabau C."/>
            <person name="Klopp C."/>
            <person name="Thompson A.W."/>
            <person name="Robinson-Rechavi M."/>
            <person name="Braasch I."/>
            <person name="Lecointre G."/>
            <person name="Bobe J."/>
            <person name="Postlethwait J.H."/>
            <person name="Berthelot C."/>
            <person name="Roest Crollius H."/>
            <person name="Guiguen Y."/>
        </authorList>
    </citation>
    <scope>NUCLEOTIDE SEQUENCE</scope>
    <source>
        <strain evidence="3">NC1722</strain>
    </source>
</reference>
<accession>A0AAD7T274</accession>
<dbReference type="Proteomes" id="UP001221898">
    <property type="component" value="Unassembled WGS sequence"/>
</dbReference>
<dbReference type="InterPro" id="IPR028002">
    <property type="entry name" value="Myb_DNA-bind_5"/>
</dbReference>
<gene>
    <name evidence="3" type="ORF">AAFF_G00105820</name>
</gene>
<feature type="domain" description="Myb/SANT-like DNA-binding" evidence="2">
    <location>
        <begin position="6"/>
        <end position="79"/>
    </location>
</feature>
<evidence type="ECO:0000256" key="1">
    <source>
        <dbReference type="SAM" id="MobiDB-lite"/>
    </source>
</evidence>
<comment type="caution">
    <text evidence="3">The sequence shown here is derived from an EMBL/GenBank/DDBJ whole genome shotgun (WGS) entry which is preliminary data.</text>
</comment>
<dbReference type="AlphaFoldDB" id="A0AAD7T274"/>
<feature type="compositionally biased region" description="Polar residues" evidence="1">
    <location>
        <begin position="120"/>
        <end position="131"/>
    </location>
</feature>
<evidence type="ECO:0000313" key="4">
    <source>
        <dbReference type="Proteomes" id="UP001221898"/>
    </source>
</evidence>
<dbReference type="EMBL" id="JAINUG010000017">
    <property type="protein sequence ID" value="KAJ8413000.1"/>
    <property type="molecule type" value="Genomic_DNA"/>
</dbReference>
<proteinExistence type="predicted"/>
<name>A0AAD7T274_9TELE</name>